<feature type="compositionally biased region" description="Basic and acidic residues" evidence="3">
    <location>
        <begin position="542"/>
        <end position="565"/>
    </location>
</feature>
<name>A0A6J2K4J8_BOMMA</name>
<feature type="compositionally biased region" description="Basic and acidic residues" evidence="3">
    <location>
        <begin position="572"/>
        <end position="588"/>
    </location>
</feature>
<dbReference type="OrthoDB" id="6022at2759"/>
<dbReference type="GO" id="GO:0070274">
    <property type="term" value="C:RES complex"/>
    <property type="evidence" value="ECO:0007669"/>
    <property type="project" value="TreeGrafter"/>
</dbReference>
<feature type="compositionally biased region" description="Basic and acidic residues" evidence="3">
    <location>
        <begin position="442"/>
        <end position="481"/>
    </location>
</feature>
<comment type="similarity">
    <text evidence="1">Belongs to the CWC26 family.</text>
</comment>
<dbReference type="Pfam" id="PF09736">
    <property type="entry name" value="Bud13"/>
    <property type="match status" value="1"/>
</dbReference>
<feature type="compositionally biased region" description="Basic and acidic residues" evidence="3">
    <location>
        <begin position="392"/>
        <end position="430"/>
    </location>
</feature>
<feature type="compositionally biased region" description="Polar residues" evidence="3">
    <location>
        <begin position="225"/>
        <end position="242"/>
    </location>
</feature>
<dbReference type="Proteomes" id="UP000504629">
    <property type="component" value="Unplaced"/>
</dbReference>
<dbReference type="GeneID" id="114246729"/>
<proteinExistence type="inferred from homology"/>
<evidence type="ECO:0000313" key="4">
    <source>
        <dbReference type="Proteomes" id="UP000504629"/>
    </source>
</evidence>
<dbReference type="KEGG" id="bman:114246729"/>
<dbReference type="AlphaFoldDB" id="A0A6J2K4J8"/>
<evidence type="ECO:0000256" key="1">
    <source>
        <dbReference type="ARBA" id="ARBA00011069"/>
    </source>
</evidence>
<feature type="region of interest" description="Disordered" evidence="3">
    <location>
        <begin position="542"/>
        <end position="605"/>
    </location>
</feature>
<sequence length="641" mass="75052">MATTVNQKAYLQKYLAGPSGDKKKKKKKVLKGKGFKIIDDDIDLSKLRPLEGDELDVYDEGDDAPQVAGIIDERPEHIKKQEQFTTSSKWKIVNQDDGFNSKLQIQEIKKDVKETEKENELVFGKMYSDSEDDKPNVSEASPSGRAKSKKKHNSDSDFSPPRRGNPVKRNNSPKRTTEYDSDLSPPRKHEGQRAEKLKKPSRWDNEQDKSPKSLRANNHRRSKSSDLSPPRKTQTNKISSGQEMKIQKRYDVTSPRKSRKDDSKRNRLNSVSPPRRKKSPEKSKFGHDNRQSQLKKYNDTDYGSRYDKRSNRSNSDSDMSPPRKSKRQISESPCRNVPLRKKTNDSDSDLSPPRKNIRYAENKSYRNVSKKPHRRNDTKDSGSDLSPPRKLKNIDNYRRHDSERKRKDRSSKRNDSDSDLSPPRKDRSNKNDSPPPTHKKMEKTLEGKKAGLQDAKQLRQENDDFRKKEEEMFKKMKDDVSGRNAQVVSRKVKRDDSEERRKQKEKAARQKEMDEKYKRWSKGLKQLEAQEERLQDFMHEASKPLARHRDDADSENRLKQIERAGDPMLKYIQDRKREEGNLPPERPKYKGNFPPNRFNLRPGYRWDGVDRSNGYEKKFFEQQSKRKAQEEEAYKWSTEDL</sequence>
<dbReference type="InterPro" id="IPR018609">
    <property type="entry name" value="Bud13"/>
</dbReference>
<evidence type="ECO:0000256" key="3">
    <source>
        <dbReference type="SAM" id="MobiDB-lite"/>
    </source>
</evidence>
<dbReference type="InterPro" id="IPR051112">
    <property type="entry name" value="CWC26_splicing_factor"/>
</dbReference>
<dbReference type="GO" id="GO:0000398">
    <property type="term" value="P:mRNA splicing, via spliceosome"/>
    <property type="evidence" value="ECO:0007669"/>
    <property type="project" value="TreeGrafter"/>
</dbReference>
<reference evidence="5" key="1">
    <citation type="submission" date="2025-08" db="UniProtKB">
        <authorList>
            <consortium name="RefSeq"/>
        </authorList>
    </citation>
    <scope>IDENTIFICATION</scope>
    <source>
        <tissue evidence="5">Silk gland</tissue>
    </source>
</reference>
<feature type="compositionally biased region" description="Basic and acidic residues" evidence="3">
    <location>
        <begin position="493"/>
        <end position="518"/>
    </location>
</feature>
<feature type="region of interest" description="Disordered" evidence="3">
    <location>
        <begin position="620"/>
        <end position="641"/>
    </location>
</feature>
<dbReference type="PANTHER" id="PTHR31809:SF0">
    <property type="entry name" value="BUD13 HOMOLOG"/>
    <property type="match status" value="1"/>
</dbReference>
<dbReference type="GO" id="GO:0005684">
    <property type="term" value="C:U2-type spliceosomal complex"/>
    <property type="evidence" value="ECO:0007669"/>
    <property type="project" value="TreeGrafter"/>
</dbReference>
<keyword evidence="4" id="KW-1185">Reference proteome</keyword>
<dbReference type="RefSeq" id="XP_028035209.1">
    <property type="nucleotide sequence ID" value="XM_028179408.1"/>
</dbReference>
<gene>
    <name evidence="5" type="primary">LOC114246729</name>
</gene>
<evidence type="ECO:0000256" key="2">
    <source>
        <dbReference type="ARBA" id="ARBA00014454"/>
    </source>
</evidence>
<accession>A0A6J2K4J8</accession>
<dbReference type="GO" id="GO:0003723">
    <property type="term" value="F:RNA binding"/>
    <property type="evidence" value="ECO:0007669"/>
    <property type="project" value="TreeGrafter"/>
</dbReference>
<feature type="compositionally biased region" description="Basic and acidic residues" evidence="3">
    <location>
        <begin position="280"/>
        <end position="310"/>
    </location>
</feature>
<dbReference type="PANTHER" id="PTHR31809">
    <property type="entry name" value="BUD13 HOMOLOG"/>
    <property type="match status" value="1"/>
</dbReference>
<feature type="compositionally biased region" description="Basic and acidic residues" evidence="3">
    <location>
        <begin position="185"/>
        <end position="211"/>
    </location>
</feature>
<feature type="compositionally biased region" description="Basic and acidic residues" evidence="3">
    <location>
        <begin position="110"/>
        <end position="120"/>
    </location>
</feature>
<organism evidence="4 5">
    <name type="scientific">Bombyx mandarina</name>
    <name type="common">Wild silk moth</name>
    <name type="synonym">Wild silkworm</name>
    <dbReference type="NCBI Taxonomy" id="7092"/>
    <lineage>
        <taxon>Eukaryota</taxon>
        <taxon>Metazoa</taxon>
        <taxon>Ecdysozoa</taxon>
        <taxon>Arthropoda</taxon>
        <taxon>Hexapoda</taxon>
        <taxon>Insecta</taxon>
        <taxon>Pterygota</taxon>
        <taxon>Neoptera</taxon>
        <taxon>Endopterygota</taxon>
        <taxon>Lepidoptera</taxon>
        <taxon>Glossata</taxon>
        <taxon>Ditrysia</taxon>
        <taxon>Bombycoidea</taxon>
        <taxon>Bombycidae</taxon>
        <taxon>Bombycinae</taxon>
        <taxon>Bombyx</taxon>
    </lineage>
</organism>
<evidence type="ECO:0000313" key="5">
    <source>
        <dbReference type="RefSeq" id="XP_028035209.1"/>
    </source>
</evidence>
<protein>
    <recommendedName>
        <fullName evidence="2">BUD13 homolog</fullName>
    </recommendedName>
</protein>
<feature type="region of interest" description="Disordered" evidence="3">
    <location>
        <begin position="110"/>
        <end position="518"/>
    </location>
</feature>